<evidence type="ECO:0000256" key="4">
    <source>
        <dbReference type="ARBA" id="ARBA00011982"/>
    </source>
</evidence>
<evidence type="ECO:0000256" key="9">
    <source>
        <dbReference type="ARBA" id="ARBA00022801"/>
    </source>
</evidence>
<evidence type="ECO:0000256" key="16">
    <source>
        <dbReference type="ARBA" id="ARBA00023180"/>
    </source>
</evidence>
<evidence type="ECO:0000256" key="2">
    <source>
        <dbReference type="ARBA" id="ARBA00005406"/>
    </source>
</evidence>
<dbReference type="GO" id="GO:0005886">
    <property type="term" value="C:plasma membrane"/>
    <property type="evidence" value="ECO:0007669"/>
    <property type="project" value="TreeGrafter"/>
</dbReference>
<accession>A0A8B7PZK9</accession>
<dbReference type="GO" id="GO:0016849">
    <property type="term" value="F:phosphorus-oxygen lyase activity"/>
    <property type="evidence" value="ECO:0007669"/>
    <property type="project" value="TreeGrafter"/>
</dbReference>
<evidence type="ECO:0000256" key="17">
    <source>
        <dbReference type="ARBA" id="ARBA00029787"/>
    </source>
</evidence>
<evidence type="ECO:0000256" key="8">
    <source>
        <dbReference type="ARBA" id="ARBA00022692"/>
    </source>
</evidence>
<keyword evidence="12 23" id="KW-1133">Transmembrane helix</keyword>
<keyword evidence="8 23" id="KW-0812">Transmembrane</keyword>
<evidence type="ECO:0000256" key="10">
    <source>
        <dbReference type="ARBA" id="ARBA00022857"/>
    </source>
</evidence>
<evidence type="ECO:0000256" key="15">
    <source>
        <dbReference type="ARBA" id="ARBA00023157"/>
    </source>
</evidence>
<dbReference type="Gene3D" id="1.20.82.10">
    <property type="entry name" value="ADP Ribosyl Cyclase, Chain A, domain 1"/>
    <property type="match status" value="1"/>
</dbReference>
<keyword evidence="24" id="KW-1185">Reference proteome</keyword>
<evidence type="ECO:0000256" key="11">
    <source>
        <dbReference type="ARBA" id="ARBA00022968"/>
    </source>
</evidence>
<dbReference type="AlphaFoldDB" id="A0A8B7PZK9"/>
<dbReference type="InterPro" id="IPR003193">
    <property type="entry name" value="ADP-ribosyl_cyclase"/>
</dbReference>
<dbReference type="EC" id="3.2.2.6" evidence="4"/>
<comment type="subcellular location">
    <subcellularLocation>
        <location evidence="1">Membrane</location>
        <topology evidence="1">Single-pass type II membrane protein</topology>
    </subcellularLocation>
</comment>
<evidence type="ECO:0000256" key="13">
    <source>
        <dbReference type="ARBA" id="ARBA00023027"/>
    </source>
</evidence>
<dbReference type="GeneID" id="109372167"/>
<keyword evidence="11" id="KW-0735">Signal-anchor</keyword>
<gene>
    <name evidence="25" type="primary">CD38</name>
</gene>
<dbReference type="Proteomes" id="UP000694851">
    <property type="component" value="Unplaced"/>
</dbReference>
<keyword evidence="13" id="KW-0520">NAD</keyword>
<keyword evidence="10" id="KW-0521">NADP</keyword>
<keyword evidence="16" id="KW-0325">Glycoprotein</keyword>
<evidence type="ECO:0000256" key="7">
    <source>
        <dbReference type="ARBA" id="ARBA00022679"/>
    </source>
</evidence>
<evidence type="ECO:0000256" key="20">
    <source>
        <dbReference type="ARBA" id="ARBA00031355"/>
    </source>
</evidence>
<dbReference type="RefSeq" id="XP_019480688.1">
    <property type="nucleotide sequence ID" value="XM_019625143.1"/>
</dbReference>
<dbReference type="CDD" id="cd04759">
    <property type="entry name" value="Rib_hydrolase"/>
    <property type="match status" value="1"/>
</dbReference>
<dbReference type="EC" id="2.4.99.20" evidence="5"/>
<evidence type="ECO:0000256" key="14">
    <source>
        <dbReference type="ARBA" id="ARBA00023136"/>
    </source>
</evidence>
<organism evidence="24 25">
    <name type="scientific">Hipposideros armiger</name>
    <name type="common">Great Himalayan leaf-nosed bat</name>
    <dbReference type="NCBI Taxonomy" id="186990"/>
    <lineage>
        <taxon>Eukaryota</taxon>
        <taxon>Metazoa</taxon>
        <taxon>Chordata</taxon>
        <taxon>Craniata</taxon>
        <taxon>Vertebrata</taxon>
        <taxon>Euteleostomi</taxon>
        <taxon>Mammalia</taxon>
        <taxon>Eutheria</taxon>
        <taxon>Laurasiatheria</taxon>
        <taxon>Chiroptera</taxon>
        <taxon>Yinpterochiroptera</taxon>
        <taxon>Rhinolophoidea</taxon>
        <taxon>Hipposideridae</taxon>
        <taxon>Hipposideros</taxon>
    </lineage>
</organism>
<comment type="catalytic activity">
    <reaction evidence="22">
        <text>NAD(+) + H2O = ADP-D-ribose + nicotinamide + H(+)</text>
        <dbReference type="Rhea" id="RHEA:16301"/>
        <dbReference type="ChEBI" id="CHEBI:15377"/>
        <dbReference type="ChEBI" id="CHEBI:15378"/>
        <dbReference type="ChEBI" id="CHEBI:17154"/>
        <dbReference type="ChEBI" id="CHEBI:57540"/>
        <dbReference type="ChEBI" id="CHEBI:57967"/>
        <dbReference type="EC" id="3.2.2.6"/>
    </reaction>
</comment>
<protein>
    <recommendedName>
        <fullName evidence="6">ADP-ribosyl cyclase/cyclic ADP-ribose hydrolase 1</fullName>
        <ecNumber evidence="5">2.4.99.20</ecNumber>
        <ecNumber evidence="4">3.2.2.6</ecNumber>
    </recommendedName>
    <alternativeName>
        <fullName evidence="21">2'-phospho-ADP-ribosyl cyclase</fullName>
    </alternativeName>
    <alternativeName>
        <fullName evidence="19">2'-phospho-ADP-ribosyl cyclase/2'-phospho-cyclic-ADP-ribose transferase</fullName>
    </alternativeName>
    <alternativeName>
        <fullName evidence="17">2'-phospho-cyclic-ADP-ribose transferase</fullName>
    </alternativeName>
    <alternativeName>
        <fullName evidence="20">ADP-ribosyl cyclase 1</fullName>
    </alternativeName>
    <alternativeName>
        <fullName evidence="18">Cyclic ADP-ribose hydrolase 1</fullName>
    </alternativeName>
</protein>
<evidence type="ECO:0000313" key="24">
    <source>
        <dbReference type="Proteomes" id="UP000694851"/>
    </source>
</evidence>
<dbReference type="KEGG" id="hai:109372167"/>
<dbReference type="GO" id="GO:0030890">
    <property type="term" value="P:positive regulation of B cell proliferation"/>
    <property type="evidence" value="ECO:0007669"/>
    <property type="project" value="TreeGrafter"/>
</dbReference>
<dbReference type="Gene3D" id="3.40.50.720">
    <property type="entry name" value="NAD(P)-binding Rossmann-like Domain"/>
    <property type="match status" value="1"/>
</dbReference>
<sequence>MAKAGPLPRTDPEVDPVPNHRFSLVSGEEPCCNLSKKAKICLVVLCVLLVTIIVVVVGVLLGRPKPKHKEWDGKGTTPYFPEIILGRCYAFTEIRQLELRHKDCQKIRKAFMDAFISKDPCSSTKQDYQPLIELTNETVPCGKTLFWSKSSELAHQYTRVRQDLFTLEDTLLGYIADGLRWCGDAGSSEINYGSCPERGDQCINNTMSVFWDTASKRFAENACGAVQVVLNGSISDPFDKNSTFGRVEIHNLRSEEVPTLQAWVMHDIGDPSASCSNPSIDDLKSILSNRNIKFTCQENYRPLRLLQCVQYPEDSSCSIQ</sequence>
<keyword evidence="15" id="KW-1015">Disulfide bond</keyword>
<evidence type="ECO:0000256" key="23">
    <source>
        <dbReference type="SAM" id="Phobius"/>
    </source>
</evidence>
<dbReference type="GO" id="GO:0016740">
    <property type="term" value="F:transferase activity"/>
    <property type="evidence" value="ECO:0007669"/>
    <property type="project" value="UniProtKB-KW"/>
</dbReference>
<name>A0A8B7PZK9_HIPAR</name>
<keyword evidence="9 25" id="KW-0378">Hydrolase</keyword>
<comment type="similarity">
    <text evidence="2">Belongs to the ADP-ribosyl cyclase family.</text>
</comment>
<evidence type="ECO:0000256" key="22">
    <source>
        <dbReference type="ARBA" id="ARBA00049238"/>
    </source>
</evidence>
<evidence type="ECO:0000256" key="1">
    <source>
        <dbReference type="ARBA" id="ARBA00004606"/>
    </source>
</evidence>
<keyword evidence="7" id="KW-0808">Transferase</keyword>
<evidence type="ECO:0000256" key="21">
    <source>
        <dbReference type="ARBA" id="ARBA00031840"/>
    </source>
</evidence>
<evidence type="ECO:0000256" key="3">
    <source>
        <dbReference type="ARBA" id="ARBA00011738"/>
    </source>
</evidence>
<reference evidence="25" key="1">
    <citation type="submission" date="2025-08" db="UniProtKB">
        <authorList>
            <consortium name="RefSeq"/>
        </authorList>
    </citation>
    <scope>IDENTIFICATION</scope>
    <source>
        <tissue evidence="25">Muscle</tissue>
    </source>
</reference>
<dbReference type="SUPFAM" id="SSF52309">
    <property type="entry name" value="N-(deoxy)ribosyltransferase-like"/>
    <property type="match status" value="1"/>
</dbReference>
<dbReference type="GO" id="GO:0061809">
    <property type="term" value="F:NAD+ nucleosidase activity, cyclic ADP-ribose generating"/>
    <property type="evidence" value="ECO:0007669"/>
    <property type="project" value="UniProtKB-EC"/>
</dbReference>
<dbReference type="PANTHER" id="PTHR10912">
    <property type="entry name" value="ADP-RIBOSYL CYCLASE"/>
    <property type="match status" value="1"/>
</dbReference>
<feature type="transmembrane region" description="Helical" evidence="23">
    <location>
        <begin position="40"/>
        <end position="61"/>
    </location>
</feature>
<evidence type="ECO:0000256" key="5">
    <source>
        <dbReference type="ARBA" id="ARBA00012600"/>
    </source>
</evidence>
<evidence type="ECO:0000256" key="6">
    <source>
        <dbReference type="ARBA" id="ARBA00015644"/>
    </source>
</evidence>
<comment type="subunit">
    <text evidence="3">Homodimer.</text>
</comment>
<dbReference type="Pfam" id="PF02267">
    <property type="entry name" value="Rib_hydrolayse"/>
    <property type="match status" value="1"/>
</dbReference>
<proteinExistence type="inferred from homology"/>
<evidence type="ECO:0000313" key="25">
    <source>
        <dbReference type="RefSeq" id="XP_019480688.1"/>
    </source>
</evidence>
<dbReference type="PANTHER" id="PTHR10912:SF5">
    <property type="entry name" value="ADP-RIBOSYL CYCLASE_CYCLIC ADP-RIBOSE HYDROLASE 1"/>
    <property type="match status" value="1"/>
</dbReference>
<dbReference type="CTD" id="952"/>
<evidence type="ECO:0000256" key="18">
    <source>
        <dbReference type="ARBA" id="ARBA00030272"/>
    </source>
</evidence>
<evidence type="ECO:0000256" key="19">
    <source>
        <dbReference type="ARBA" id="ARBA00030418"/>
    </source>
</evidence>
<keyword evidence="14 23" id="KW-0472">Membrane</keyword>
<evidence type="ECO:0000256" key="12">
    <source>
        <dbReference type="ARBA" id="ARBA00022989"/>
    </source>
</evidence>
<dbReference type="OrthoDB" id="10028716at2759"/>